<protein>
    <submittedName>
        <fullName evidence="2 3">Uncharacterized protein</fullName>
    </submittedName>
</protein>
<feature type="region of interest" description="Disordered" evidence="1">
    <location>
        <begin position="1"/>
        <end position="196"/>
    </location>
</feature>
<dbReference type="EnsemblFungi" id="PTTG_00920-t43_1">
    <property type="protein sequence ID" value="PTTG_00920-t43_1-p1"/>
    <property type="gene ID" value="PTTG_00920"/>
</dbReference>
<evidence type="ECO:0000313" key="2">
    <source>
        <dbReference type="EMBL" id="OAV93319.1"/>
    </source>
</evidence>
<gene>
    <name evidence="2" type="ORF">PTTG_00920</name>
</gene>
<dbReference type="EMBL" id="ADAS02000052">
    <property type="protein sequence ID" value="OAV93319.1"/>
    <property type="molecule type" value="Genomic_DNA"/>
</dbReference>
<feature type="non-terminal residue" evidence="2">
    <location>
        <position position="196"/>
    </location>
</feature>
<feature type="compositionally biased region" description="Polar residues" evidence="1">
    <location>
        <begin position="159"/>
        <end position="168"/>
    </location>
</feature>
<reference evidence="3" key="4">
    <citation type="submission" date="2025-05" db="UniProtKB">
        <authorList>
            <consortium name="EnsemblFungi"/>
        </authorList>
    </citation>
    <scope>IDENTIFICATION</scope>
    <source>
        <strain evidence="3">isolate 1-1 / race 1 (BBBD)</strain>
    </source>
</reference>
<accession>A0A180GLG7</accession>
<feature type="compositionally biased region" description="Polar residues" evidence="1">
    <location>
        <begin position="106"/>
        <end position="121"/>
    </location>
</feature>
<feature type="compositionally biased region" description="Basic and acidic residues" evidence="1">
    <location>
        <begin position="1"/>
        <end position="10"/>
    </location>
</feature>
<dbReference type="Proteomes" id="UP000005240">
    <property type="component" value="Unassembled WGS sequence"/>
</dbReference>
<dbReference type="VEuPathDB" id="FungiDB:PTTG_00920"/>
<name>A0A180GLG7_PUCT1</name>
<sequence length="196" mass="20119">MPPKSDKSDQVSRASSTRSAKPALVPAGEFKRGASKMPTPSLAAGGGVSDADSRSLQTAIPPSSGGRESPRDGSPTETGHGVPPELGSVDRTRSASAFDGGLESIFDTTGSTASERATTSNPPVPQTSGPPPEQPGSRERSSSEKPSRPASRSQEDGRQTATLSSSLLRTVLYVQNHPGGVPAPGRDLQSSSSREL</sequence>
<evidence type="ECO:0000313" key="3">
    <source>
        <dbReference type="EnsemblFungi" id="PTTG_00920-t43_1-p1"/>
    </source>
</evidence>
<evidence type="ECO:0000313" key="4">
    <source>
        <dbReference type="Proteomes" id="UP000005240"/>
    </source>
</evidence>
<reference evidence="3 4" key="3">
    <citation type="journal article" date="2017" name="G3 (Bethesda)">
        <title>Comparative analysis highlights variable genome content of wheat rusts and divergence of the mating loci.</title>
        <authorList>
            <person name="Cuomo C.A."/>
            <person name="Bakkeren G."/>
            <person name="Khalil H.B."/>
            <person name="Panwar V."/>
            <person name="Joly D."/>
            <person name="Linning R."/>
            <person name="Sakthikumar S."/>
            <person name="Song X."/>
            <person name="Adiconis X."/>
            <person name="Fan L."/>
            <person name="Goldberg J.M."/>
            <person name="Levin J.Z."/>
            <person name="Young S."/>
            <person name="Zeng Q."/>
            <person name="Anikster Y."/>
            <person name="Bruce M."/>
            <person name="Wang M."/>
            <person name="Yin C."/>
            <person name="McCallum B."/>
            <person name="Szabo L.J."/>
            <person name="Hulbert S."/>
            <person name="Chen X."/>
            <person name="Fellers J.P."/>
        </authorList>
    </citation>
    <scope>NUCLEOTIDE SEQUENCE</scope>
    <source>
        <strain evidence="3">isolate 1-1 / race 1 (BBBD)</strain>
        <strain evidence="4">Isolate 1-1 / race 1 (BBBD)</strain>
    </source>
</reference>
<feature type="compositionally biased region" description="Basic and acidic residues" evidence="1">
    <location>
        <begin position="136"/>
        <end position="158"/>
    </location>
</feature>
<dbReference type="OrthoDB" id="10442167at2759"/>
<feature type="compositionally biased region" description="Pro residues" evidence="1">
    <location>
        <begin position="122"/>
        <end position="134"/>
    </location>
</feature>
<proteinExistence type="predicted"/>
<reference evidence="2" key="2">
    <citation type="submission" date="2016-05" db="EMBL/GenBank/DDBJ databases">
        <title>Comparative analysis highlights variable genome content of wheat rusts and divergence of the mating loci.</title>
        <authorList>
            <person name="Cuomo C.A."/>
            <person name="Bakkeren G."/>
            <person name="Szabo L."/>
            <person name="Khalil H."/>
            <person name="Joly D."/>
            <person name="Goldberg J."/>
            <person name="Young S."/>
            <person name="Zeng Q."/>
            <person name="Fellers J."/>
        </authorList>
    </citation>
    <scope>NUCLEOTIDE SEQUENCE [LARGE SCALE GENOMIC DNA]</scope>
    <source>
        <strain evidence="2">1-1 BBBD Race 1</strain>
    </source>
</reference>
<reference evidence="2" key="1">
    <citation type="submission" date="2009-11" db="EMBL/GenBank/DDBJ databases">
        <authorList>
            <consortium name="The Broad Institute Genome Sequencing Platform"/>
            <person name="Ward D."/>
            <person name="Feldgarden M."/>
            <person name="Earl A."/>
            <person name="Young S.K."/>
            <person name="Zeng Q."/>
            <person name="Koehrsen M."/>
            <person name="Alvarado L."/>
            <person name="Berlin A."/>
            <person name="Bochicchio J."/>
            <person name="Borenstein D."/>
            <person name="Chapman S.B."/>
            <person name="Chen Z."/>
            <person name="Engels R."/>
            <person name="Freedman E."/>
            <person name="Gellesch M."/>
            <person name="Goldberg J."/>
            <person name="Griggs A."/>
            <person name="Gujja S."/>
            <person name="Heilman E."/>
            <person name="Heiman D."/>
            <person name="Hepburn T."/>
            <person name="Howarth C."/>
            <person name="Jen D."/>
            <person name="Larson L."/>
            <person name="Lewis B."/>
            <person name="Mehta T."/>
            <person name="Park D."/>
            <person name="Pearson M."/>
            <person name="Roberts A."/>
            <person name="Saif S."/>
            <person name="Shea T."/>
            <person name="Shenoy N."/>
            <person name="Sisk P."/>
            <person name="Stolte C."/>
            <person name="Sykes S."/>
            <person name="Thomson T."/>
            <person name="Walk T."/>
            <person name="White J."/>
            <person name="Yandava C."/>
            <person name="Izard J."/>
            <person name="Baranova O.V."/>
            <person name="Blanton J.M."/>
            <person name="Tanner A.C."/>
            <person name="Dewhirst F.E."/>
            <person name="Haas B."/>
            <person name="Nusbaum C."/>
            <person name="Birren B."/>
        </authorList>
    </citation>
    <scope>NUCLEOTIDE SEQUENCE [LARGE SCALE GENOMIC DNA]</scope>
    <source>
        <strain evidence="2">1-1 BBBD Race 1</strain>
    </source>
</reference>
<organism evidence="2">
    <name type="scientific">Puccinia triticina (isolate 1-1 / race 1 (BBBD))</name>
    <name type="common">Brown leaf rust fungus</name>
    <dbReference type="NCBI Taxonomy" id="630390"/>
    <lineage>
        <taxon>Eukaryota</taxon>
        <taxon>Fungi</taxon>
        <taxon>Dikarya</taxon>
        <taxon>Basidiomycota</taxon>
        <taxon>Pucciniomycotina</taxon>
        <taxon>Pucciniomycetes</taxon>
        <taxon>Pucciniales</taxon>
        <taxon>Pucciniaceae</taxon>
        <taxon>Puccinia</taxon>
    </lineage>
</organism>
<evidence type="ECO:0000256" key="1">
    <source>
        <dbReference type="SAM" id="MobiDB-lite"/>
    </source>
</evidence>
<dbReference type="AlphaFoldDB" id="A0A180GLG7"/>
<keyword evidence="4" id="KW-1185">Reference proteome</keyword>